<dbReference type="FunFam" id="3.40.50.300:FF:000001">
    <property type="entry name" value="ATP-dependent zinc metalloprotease FtsH"/>
    <property type="match status" value="1"/>
</dbReference>
<dbReference type="GO" id="GO:0005524">
    <property type="term" value="F:ATP binding"/>
    <property type="evidence" value="ECO:0007669"/>
    <property type="project" value="UniProtKB-KW"/>
</dbReference>
<evidence type="ECO:0000256" key="9">
    <source>
        <dbReference type="ARBA" id="ARBA00022833"/>
    </source>
</evidence>
<keyword evidence="16" id="KW-1185">Reference proteome</keyword>
<evidence type="ECO:0000313" key="16">
    <source>
        <dbReference type="Proteomes" id="UP000019763"/>
    </source>
</evidence>
<keyword evidence="5" id="KW-0645">Protease</keyword>
<dbReference type="InterPro" id="IPR000642">
    <property type="entry name" value="Peptidase_M41"/>
</dbReference>
<comment type="caution">
    <text evidence="15">The sequence shown here is derived from an EMBL/GenBank/DDBJ whole genome shotgun (WGS) entry which is preliminary data.</text>
</comment>
<dbReference type="PANTHER" id="PTHR43655:SF2">
    <property type="entry name" value="AFG3 LIKE MATRIX AAA PEPTIDASE SUBUNIT 2, ISOFORM A"/>
    <property type="match status" value="1"/>
</dbReference>
<dbReference type="Pfam" id="PF17862">
    <property type="entry name" value="AAA_lid_3"/>
    <property type="match status" value="1"/>
</dbReference>
<dbReference type="GO" id="GO:0034982">
    <property type="term" value="P:mitochondrial protein processing"/>
    <property type="evidence" value="ECO:0007669"/>
    <property type="project" value="TreeGrafter"/>
</dbReference>
<dbReference type="RefSeq" id="XP_011134591.1">
    <property type="nucleotide sequence ID" value="XM_011136289.1"/>
</dbReference>
<evidence type="ECO:0000313" key="15">
    <source>
        <dbReference type="EMBL" id="EZG68305.1"/>
    </source>
</evidence>
<dbReference type="GO" id="GO:0004222">
    <property type="term" value="F:metalloendopeptidase activity"/>
    <property type="evidence" value="ECO:0007669"/>
    <property type="project" value="InterPro"/>
</dbReference>
<dbReference type="GO" id="GO:0016887">
    <property type="term" value="F:ATP hydrolysis activity"/>
    <property type="evidence" value="ECO:0007669"/>
    <property type="project" value="InterPro"/>
</dbReference>
<keyword evidence="12" id="KW-0496">Mitochondrion</keyword>
<dbReference type="SMART" id="SM00382">
    <property type="entry name" value="AAA"/>
    <property type="match status" value="1"/>
</dbReference>
<sequence>MLPGKVKWTTGISFLGQIGAKSLLRAADTTSNFRKGSGRPLLPPRRRLTNDIPPLLTPPTPRINTIELPLLSVITIFASLGLWLLTGEHDRVKAESMISMKEFMYDYLRRGKVDRLQVIGQDHVRVVLKDEQPFDLNGCIDGVVKAIEVLGGKAADALGMKLSSGGTRDGDGGPKASVREQGERRKSLRRALYGHLVRLVRAEDFAEDKRFVRFKVGDLNQLETLLRLYTSKIPPVYYLDCKDRIQTLRNVLPSVALAAMSFVRVRRSQPETLARLHRDYYDRANAPTQTQLPDNLLKFGQAQHKPPGEVPNVRFSDVAGLEQAKLEVQEFVDFLKHPEKYTSLGAQIPKGALLVGPPGTGKTLLARAIAGEAGVPFYSTSGSDFIEMFVGVGASRIRDLFAKARKNAPAIVFIDEIDTIGRARAGANHLGNGGTDERESTLNALLVELDGFSANANVITLAGTNRGDVLDRALTRPGRFDRQIALAKPSIKERLAIFEIYLRPLKLEDGMRGVAQRLAALTPGFSGAEIKNVCNEGAILAARRDADSVALGDLEQAVERLVGGLRHTGDVLSPELRAQVALHEAGHAVAAWFLPEADPVLKLSVVPRASGALGYTQTLPDDLLLSKKETLEDKICTLLAGRAAEHLFSQTVTTGASDDLERATKLCQAYVQVFGFDRVLGLRSYQQNEQSLHTTYSDATAKQIDDRVSQLLRYQWTRCLDLLTSKQREVRQLADTLLEHEVISFNDMVRYLRVIRYPRGEVGGDKISTGMGFDGCGSRSAFWVQRARKCRRRRVSLWRPCPVAS</sequence>
<dbReference type="eggNOG" id="KOG0731">
    <property type="taxonomic scope" value="Eukaryota"/>
</dbReference>
<dbReference type="InterPro" id="IPR003959">
    <property type="entry name" value="ATPase_AAA_core"/>
</dbReference>
<dbReference type="InterPro" id="IPR041569">
    <property type="entry name" value="AAA_lid_3"/>
</dbReference>
<dbReference type="VEuPathDB" id="CryptoDB:GNI_062730"/>
<dbReference type="InterPro" id="IPR037219">
    <property type="entry name" value="Peptidase_M41-like"/>
</dbReference>
<dbReference type="AlphaFoldDB" id="A0A023B881"/>
<keyword evidence="11 15" id="KW-0482">Metalloprotease</keyword>
<feature type="region of interest" description="Disordered" evidence="13">
    <location>
        <begin position="163"/>
        <end position="183"/>
    </location>
</feature>
<feature type="region of interest" description="Disordered" evidence="13">
    <location>
        <begin position="31"/>
        <end position="53"/>
    </location>
</feature>
<keyword evidence="7" id="KW-0547">Nucleotide-binding</keyword>
<feature type="compositionally biased region" description="Basic and acidic residues" evidence="13">
    <location>
        <begin position="168"/>
        <end position="183"/>
    </location>
</feature>
<dbReference type="Gene3D" id="1.10.8.60">
    <property type="match status" value="1"/>
</dbReference>
<dbReference type="InterPro" id="IPR003960">
    <property type="entry name" value="ATPase_AAA_CS"/>
</dbReference>
<dbReference type="InterPro" id="IPR027417">
    <property type="entry name" value="P-loop_NTPase"/>
</dbReference>
<dbReference type="Gene3D" id="3.40.1690.20">
    <property type="match status" value="1"/>
</dbReference>
<keyword evidence="6" id="KW-0479">Metal-binding</keyword>
<keyword evidence="9" id="KW-0862">Zinc</keyword>
<dbReference type="Proteomes" id="UP000019763">
    <property type="component" value="Unassembled WGS sequence"/>
</dbReference>
<comment type="subcellular location">
    <subcellularLocation>
        <location evidence="2">Mitochondrion</location>
    </subcellularLocation>
</comment>
<name>A0A023B881_GRENI</name>
<dbReference type="GeneID" id="22912294"/>
<evidence type="ECO:0000256" key="4">
    <source>
        <dbReference type="ARBA" id="ARBA00010550"/>
    </source>
</evidence>
<evidence type="ECO:0000256" key="12">
    <source>
        <dbReference type="ARBA" id="ARBA00023128"/>
    </source>
</evidence>
<dbReference type="InterPro" id="IPR003593">
    <property type="entry name" value="AAA+_ATPase"/>
</dbReference>
<evidence type="ECO:0000256" key="8">
    <source>
        <dbReference type="ARBA" id="ARBA00022801"/>
    </source>
</evidence>
<reference evidence="15" key="1">
    <citation type="submission" date="2013-12" db="EMBL/GenBank/DDBJ databases">
        <authorList>
            <person name="Omoto C.K."/>
            <person name="Sibley D."/>
            <person name="Venepally P."/>
            <person name="Hadjithomas M."/>
            <person name="Karamycheva S."/>
            <person name="Brunk B."/>
            <person name="Roos D."/>
            <person name="Caler E."/>
            <person name="Lorenzi H."/>
        </authorList>
    </citation>
    <scope>NUCLEOTIDE SEQUENCE</scope>
</reference>
<evidence type="ECO:0000256" key="6">
    <source>
        <dbReference type="ARBA" id="ARBA00022723"/>
    </source>
</evidence>
<dbReference type="PANTHER" id="PTHR43655">
    <property type="entry name" value="ATP-DEPENDENT PROTEASE"/>
    <property type="match status" value="1"/>
</dbReference>
<dbReference type="SUPFAM" id="SSF140990">
    <property type="entry name" value="FtsH protease domain-like"/>
    <property type="match status" value="1"/>
</dbReference>
<dbReference type="GO" id="GO:0004176">
    <property type="term" value="F:ATP-dependent peptidase activity"/>
    <property type="evidence" value="ECO:0007669"/>
    <property type="project" value="InterPro"/>
</dbReference>
<dbReference type="Gene3D" id="3.40.50.300">
    <property type="entry name" value="P-loop containing nucleotide triphosphate hydrolases"/>
    <property type="match status" value="1"/>
</dbReference>
<comment type="cofactor">
    <cofactor evidence="1">
        <name>Zn(2+)</name>
        <dbReference type="ChEBI" id="CHEBI:29105"/>
    </cofactor>
</comment>
<dbReference type="GO" id="GO:0005745">
    <property type="term" value="C:m-AAA complex"/>
    <property type="evidence" value="ECO:0007669"/>
    <property type="project" value="TreeGrafter"/>
</dbReference>
<keyword evidence="8" id="KW-0378">Hydrolase</keyword>
<evidence type="ECO:0000256" key="1">
    <source>
        <dbReference type="ARBA" id="ARBA00001947"/>
    </source>
</evidence>
<evidence type="ECO:0000256" key="7">
    <source>
        <dbReference type="ARBA" id="ARBA00022741"/>
    </source>
</evidence>
<keyword evidence="10" id="KW-0067">ATP-binding</keyword>
<gene>
    <name evidence="15" type="ORF">GNI_062730</name>
</gene>
<comment type="similarity">
    <text evidence="3">In the C-terminal section; belongs to the peptidase M41 family.</text>
</comment>
<evidence type="ECO:0000256" key="2">
    <source>
        <dbReference type="ARBA" id="ARBA00004173"/>
    </source>
</evidence>
<dbReference type="FunFam" id="1.10.8.60:FF:000019">
    <property type="entry name" value="AFG3-like AAA ATPase 2"/>
    <property type="match status" value="1"/>
</dbReference>
<feature type="domain" description="AAA+ ATPase" evidence="14">
    <location>
        <begin position="348"/>
        <end position="490"/>
    </location>
</feature>
<accession>A0A023B881</accession>
<dbReference type="Pfam" id="PF00004">
    <property type="entry name" value="AAA"/>
    <property type="match status" value="1"/>
</dbReference>
<dbReference type="SUPFAM" id="SSF52540">
    <property type="entry name" value="P-loop containing nucleoside triphosphate hydrolases"/>
    <property type="match status" value="1"/>
</dbReference>
<dbReference type="InterPro" id="IPR050928">
    <property type="entry name" value="ATP-dep_Zn_Metalloprotease"/>
</dbReference>
<dbReference type="CDD" id="cd19501">
    <property type="entry name" value="RecA-like_FtsH"/>
    <property type="match status" value="1"/>
</dbReference>
<dbReference type="PROSITE" id="PS00674">
    <property type="entry name" value="AAA"/>
    <property type="match status" value="1"/>
</dbReference>
<organism evidence="15 16">
    <name type="scientific">Gregarina niphandrodes</name>
    <name type="common">Septate eugregarine</name>
    <dbReference type="NCBI Taxonomy" id="110365"/>
    <lineage>
        <taxon>Eukaryota</taxon>
        <taxon>Sar</taxon>
        <taxon>Alveolata</taxon>
        <taxon>Apicomplexa</taxon>
        <taxon>Conoidasida</taxon>
        <taxon>Gregarinasina</taxon>
        <taxon>Eugregarinorida</taxon>
        <taxon>Gregarinidae</taxon>
        <taxon>Gregarina</taxon>
    </lineage>
</organism>
<dbReference type="Gene3D" id="1.20.58.760">
    <property type="entry name" value="Peptidase M41"/>
    <property type="match status" value="1"/>
</dbReference>
<dbReference type="Pfam" id="PF01434">
    <property type="entry name" value="Peptidase_M41"/>
    <property type="match status" value="1"/>
</dbReference>
<evidence type="ECO:0000256" key="13">
    <source>
        <dbReference type="SAM" id="MobiDB-lite"/>
    </source>
</evidence>
<evidence type="ECO:0000256" key="10">
    <source>
        <dbReference type="ARBA" id="ARBA00022840"/>
    </source>
</evidence>
<evidence type="ECO:0000259" key="14">
    <source>
        <dbReference type="SMART" id="SM00382"/>
    </source>
</evidence>
<dbReference type="EMBL" id="AFNH02000475">
    <property type="protein sequence ID" value="EZG68305.1"/>
    <property type="molecule type" value="Genomic_DNA"/>
</dbReference>
<comment type="similarity">
    <text evidence="4">In the N-terminal section; belongs to the AAA ATPase family.</text>
</comment>
<protein>
    <submittedName>
        <fullName evidence="15">ATP-dependent metalloprotease</fullName>
    </submittedName>
</protein>
<proteinExistence type="inferred from homology"/>
<dbReference type="OrthoDB" id="1413014at2759"/>
<dbReference type="GO" id="GO:0046872">
    <property type="term" value="F:metal ion binding"/>
    <property type="evidence" value="ECO:0007669"/>
    <property type="project" value="UniProtKB-KW"/>
</dbReference>
<evidence type="ECO:0000256" key="3">
    <source>
        <dbReference type="ARBA" id="ARBA00010044"/>
    </source>
</evidence>
<evidence type="ECO:0000256" key="5">
    <source>
        <dbReference type="ARBA" id="ARBA00022670"/>
    </source>
</evidence>
<evidence type="ECO:0000256" key="11">
    <source>
        <dbReference type="ARBA" id="ARBA00023049"/>
    </source>
</evidence>